<sequence length="74" mass="8755">MYRPRSLLLTFYRLSMHCTTTDLRSPLSQKTLTTPLHLLSPHTHDQSFVQGRRDLRDTASRDHYVRWVARSDTI</sequence>
<proteinExistence type="predicted"/>
<gene>
    <name evidence="1" type="ORF">BDW02DRAFT_5227</name>
</gene>
<dbReference type="Proteomes" id="UP000800040">
    <property type="component" value="Unassembled WGS sequence"/>
</dbReference>
<reference evidence="1" key="1">
    <citation type="submission" date="2020-01" db="EMBL/GenBank/DDBJ databases">
        <authorList>
            <consortium name="DOE Joint Genome Institute"/>
            <person name="Haridas S."/>
            <person name="Albert R."/>
            <person name="Binder M."/>
            <person name="Bloem J."/>
            <person name="Labutti K."/>
            <person name="Salamov A."/>
            <person name="Andreopoulos B."/>
            <person name="Baker S.E."/>
            <person name="Barry K."/>
            <person name="Bills G."/>
            <person name="Bluhm B.H."/>
            <person name="Cannon C."/>
            <person name="Castanera R."/>
            <person name="Culley D.E."/>
            <person name="Daum C."/>
            <person name="Ezra D."/>
            <person name="Gonzalez J.B."/>
            <person name="Henrissat B."/>
            <person name="Kuo A."/>
            <person name="Liang C."/>
            <person name="Lipzen A."/>
            <person name="Lutzoni F."/>
            <person name="Magnuson J."/>
            <person name="Mondo S."/>
            <person name="Nolan M."/>
            <person name="Ohm R."/>
            <person name="Pangilinan J."/>
            <person name="Park H.-J."/>
            <person name="Ramirez L."/>
            <person name="Alfaro M."/>
            <person name="Sun H."/>
            <person name="Tritt A."/>
            <person name="Yoshinaga Y."/>
            <person name="Zwiers L.-H."/>
            <person name="Turgeon B.G."/>
            <person name="Goodwin S.B."/>
            <person name="Spatafora J.W."/>
            <person name="Crous P.W."/>
            <person name="Grigoriev I.V."/>
        </authorList>
    </citation>
    <scope>NUCLEOTIDE SEQUENCE</scope>
    <source>
        <strain evidence="1">P77</strain>
    </source>
</reference>
<name>A0A6A5KTY0_9PLEO</name>
<dbReference type="EMBL" id="ML975244">
    <property type="protein sequence ID" value="KAF1839650.1"/>
    <property type="molecule type" value="Genomic_DNA"/>
</dbReference>
<dbReference type="AlphaFoldDB" id="A0A6A5KTY0"/>
<keyword evidence="2" id="KW-1185">Reference proteome</keyword>
<evidence type="ECO:0000313" key="1">
    <source>
        <dbReference type="EMBL" id="KAF1839650.1"/>
    </source>
</evidence>
<accession>A0A6A5KTY0</accession>
<protein>
    <submittedName>
        <fullName evidence="1">Uncharacterized protein</fullName>
    </submittedName>
</protein>
<evidence type="ECO:0000313" key="2">
    <source>
        <dbReference type="Proteomes" id="UP000800040"/>
    </source>
</evidence>
<organism evidence="1 2">
    <name type="scientific">Decorospora gaudefroyi</name>
    <dbReference type="NCBI Taxonomy" id="184978"/>
    <lineage>
        <taxon>Eukaryota</taxon>
        <taxon>Fungi</taxon>
        <taxon>Dikarya</taxon>
        <taxon>Ascomycota</taxon>
        <taxon>Pezizomycotina</taxon>
        <taxon>Dothideomycetes</taxon>
        <taxon>Pleosporomycetidae</taxon>
        <taxon>Pleosporales</taxon>
        <taxon>Pleosporineae</taxon>
        <taxon>Pleosporaceae</taxon>
        <taxon>Decorospora</taxon>
    </lineage>
</organism>